<evidence type="ECO:0000256" key="7">
    <source>
        <dbReference type="ARBA" id="ARBA00022982"/>
    </source>
</evidence>
<proteinExistence type="inferred from homology"/>
<comment type="subunit">
    <text evidence="11">Component of the ubiquinol-cytochrome c oxidoreductase (cytochrome b-c1 complex, complex III, CIII), a multisubunit enzyme composed of 11 subunits. The complex is composed of 3 respiratory subunits cytochrome b, cytochrome c1 and Rieske protein UQCRFS1, 2 core protein subunits UQCRC1/QCR1 and UQCRC2/QCR2, and 6 low-molecular weight protein subunits UQCRH/QCR6, UQCRB/QCR7, UQCRQ/QCR8, UQCR10/QCR9, UQCR11/QCR10 and subunit 9, the cleavage product of Rieske protein UQCRFS1. The complex exists as an obligatory dimer and forms supercomplexes (SCs) in the inner mitochondrial membrane with NADH-ubiquinone oxidoreductase (complex I, CI) and cytochrome c oxidase (complex IV, CIV), resulting in different assemblies (supercomplex SCI(1)III(2)IV(1) and megacomplex MCI(2)III(2)IV(2)).</text>
</comment>
<evidence type="ECO:0000256" key="8">
    <source>
        <dbReference type="ARBA" id="ARBA00023128"/>
    </source>
</evidence>
<evidence type="ECO:0000256" key="2">
    <source>
        <dbReference type="ARBA" id="ARBA00008554"/>
    </source>
</evidence>
<dbReference type="PIRSF" id="PIRSF000022">
    <property type="entry name" value="Bc1_14K"/>
    <property type="match status" value="1"/>
</dbReference>
<keyword evidence="7 12" id="KW-0249">Electron transport</keyword>
<comment type="subunit">
    <text evidence="10">Component of the ubiquinol-cytochrome c oxidoreductase (cytochrome b-c1 complex, complex III, CIII), a multisubunit enzyme composed of 3 respiratory subunits cytochrome b, cytochrome c1 and Rieske protein, 2 core protein subunits, and additional low-molecular weight protein subunits. The complex exists as an obligatory dimer and forms supercomplexes (SCs) in the inner mitochondrial membrane with cytochrome c oxidase (complex IV, CIV).</text>
</comment>
<evidence type="ECO:0000256" key="11">
    <source>
        <dbReference type="ARBA" id="ARBA00046393"/>
    </source>
</evidence>
<accession>A0A091DAB2</accession>
<dbReference type="Proteomes" id="UP000028990">
    <property type="component" value="Unassembled WGS sequence"/>
</dbReference>
<protein>
    <recommendedName>
        <fullName evidence="3 12">Cytochrome b-c1 complex subunit 7</fullName>
    </recommendedName>
</protein>
<dbReference type="GO" id="GO:0005743">
    <property type="term" value="C:mitochondrial inner membrane"/>
    <property type="evidence" value="ECO:0007669"/>
    <property type="project" value="UniProtKB-SubCell"/>
</dbReference>
<dbReference type="GO" id="GO:0006122">
    <property type="term" value="P:mitochondrial electron transport, ubiquinol to cytochrome c"/>
    <property type="evidence" value="ECO:0007669"/>
    <property type="project" value="InterPro"/>
</dbReference>
<comment type="function">
    <text evidence="12">Component of the ubiquinol-cytochrome c oxidoreductase, a multisubunit transmembrane complex that is part of the mitochondrial electron transport chain which drives oxidative phosphorylation.</text>
</comment>
<organism evidence="13 14">
    <name type="scientific">Fukomys damarensis</name>
    <name type="common">Damaraland mole rat</name>
    <name type="synonym">Cryptomys damarensis</name>
    <dbReference type="NCBI Taxonomy" id="885580"/>
    <lineage>
        <taxon>Eukaryota</taxon>
        <taxon>Metazoa</taxon>
        <taxon>Chordata</taxon>
        <taxon>Craniata</taxon>
        <taxon>Vertebrata</taxon>
        <taxon>Euteleostomi</taxon>
        <taxon>Mammalia</taxon>
        <taxon>Eutheria</taxon>
        <taxon>Euarchontoglires</taxon>
        <taxon>Glires</taxon>
        <taxon>Rodentia</taxon>
        <taxon>Hystricomorpha</taxon>
        <taxon>Bathyergidae</taxon>
        <taxon>Fukomys</taxon>
    </lineage>
</organism>
<evidence type="ECO:0000256" key="6">
    <source>
        <dbReference type="ARBA" id="ARBA00022792"/>
    </source>
</evidence>
<keyword evidence="9 12" id="KW-0472">Membrane</keyword>
<evidence type="ECO:0000256" key="12">
    <source>
        <dbReference type="PIRNR" id="PIRNR000022"/>
    </source>
</evidence>
<dbReference type="PANTHER" id="PTHR12022:SF0">
    <property type="entry name" value="CYTOCHROME B-C1 COMPLEX SUBUNIT 7"/>
    <property type="match status" value="1"/>
</dbReference>
<dbReference type="GO" id="GO:0045275">
    <property type="term" value="C:respiratory chain complex III"/>
    <property type="evidence" value="ECO:0007669"/>
    <property type="project" value="InterPro"/>
</dbReference>
<keyword evidence="5 12" id="KW-0679">Respiratory chain</keyword>
<dbReference type="OrthoDB" id="425749at2759"/>
<dbReference type="FunFam" id="1.10.1090.10:FF:000001">
    <property type="entry name" value="Cytochrome b-c1 complex subunit 7"/>
    <property type="match status" value="1"/>
</dbReference>
<comment type="subcellular location">
    <subcellularLocation>
        <location evidence="1">Mitochondrion inner membrane</location>
        <topology evidence="1">Peripheral membrane protein</topology>
        <orientation evidence="1">Matrix side</orientation>
    </subcellularLocation>
</comment>
<evidence type="ECO:0000256" key="5">
    <source>
        <dbReference type="ARBA" id="ARBA00022660"/>
    </source>
</evidence>
<keyword evidence="6 12" id="KW-0999">Mitochondrion inner membrane</keyword>
<dbReference type="Pfam" id="PF02271">
    <property type="entry name" value="UCR_14kD"/>
    <property type="match status" value="1"/>
</dbReference>
<keyword evidence="8 12" id="KW-0496">Mitochondrion</keyword>
<dbReference type="InterPro" id="IPR003197">
    <property type="entry name" value="QCR7"/>
</dbReference>
<keyword evidence="14" id="KW-1185">Reference proteome</keyword>
<dbReference type="PANTHER" id="PTHR12022">
    <property type="entry name" value="UBIQUINOL-CYTOCHROME C REDUCTASE COMPLEX 14 KD PROTEIN"/>
    <property type="match status" value="1"/>
</dbReference>
<evidence type="ECO:0000313" key="14">
    <source>
        <dbReference type="Proteomes" id="UP000028990"/>
    </source>
</evidence>
<dbReference type="EMBL" id="KN122825">
    <property type="protein sequence ID" value="KFO28027.1"/>
    <property type="molecule type" value="Genomic_DNA"/>
</dbReference>
<keyword evidence="4 12" id="KW-0813">Transport</keyword>
<name>A0A091DAB2_FUKDA</name>
<evidence type="ECO:0000256" key="10">
    <source>
        <dbReference type="ARBA" id="ARBA00038521"/>
    </source>
</evidence>
<evidence type="ECO:0000313" key="13">
    <source>
        <dbReference type="EMBL" id="KFO28027.1"/>
    </source>
</evidence>
<evidence type="ECO:0000256" key="4">
    <source>
        <dbReference type="ARBA" id="ARBA00022448"/>
    </source>
</evidence>
<comment type="similarity">
    <text evidence="2 12">Belongs to the UQCRB/QCR7 family.</text>
</comment>
<evidence type="ECO:0000256" key="9">
    <source>
        <dbReference type="ARBA" id="ARBA00023136"/>
    </source>
</evidence>
<dbReference type="SUPFAM" id="SSF81524">
    <property type="entry name" value="14 kDa protein of cytochrome bc1 complex (Ubiquinol-cytochrome c reductase)"/>
    <property type="match status" value="1"/>
</dbReference>
<dbReference type="AlphaFoldDB" id="A0A091DAB2"/>
<evidence type="ECO:0000256" key="3">
    <source>
        <dbReference type="ARBA" id="ARBA00016323"/>
    </source>
</evidence>
<reference evidence="13 14" key="1">
    <citation type="submission" date="2013-11" db="EMBL/GenBank/DDBJ databases">
        <title>The Damaraland mole rat (Fukomys damarensis) genome and evolution of African mole rats.</title>
        <authorList>
            <person name="Gladyshev V.N."/>
            <person name="Fang X."/>
        </authorList>
    </citation>
    <scope>NUCLEOTIDE SEQUENCE [LARGE SCALE GENOMIC DNA]</scope>
    <source>
        <tissue evidence="13">Liver</tissue>
    </source>
</reference>
<dbReference type="Gene3D" id="1.10.1090.10">
    <property type="entry name" value="Cytochrome b-c1 complex subunit 7"/>
    <property type="match status" value="1"/>
</dbReference>
<gene>
    <name evidence="13" type="ORF">H920_10564</name>
</gene>
<evidence type="ECO:0000256" key="1">
    <source>
        <dbReference type="ARBA" id="ARBA00004443"/>
    </source>
</evidence>
<sequence>MAGRPAVAASGWCLDGIGKWYYNAAGFNKLGLVRDDTIYNDKDIKEARRRLSEKVYNDRTFRIKRALDLSMKHQILLKEQRNCEEDKFYFEPYLKEVIQERKEKEDWSKK</sequence>
<dbReference type="InterPro" id="IPR036544">
    <property type="entry name" value="QCR7_sf"/>
</dbReference>